<sequence length="259" mass="27484">MYDTSRGVGEAKEAFADLGVEVTDSDGSLRSSMPVLKEVATKIAAMTNETEQAAYAGKIFGTRYGTQLMPLLKLGASGIDELMQKAKDLNITVSTEAATAAAEFTDRMKDIKDSLAGAGRSIGEILIPSLTKFAEKIVETIKKMTEWAKEHPKLIEWTVKIGATLGVLAAVGGPILMAVSAFMKMKGAIAVVGTALKVVGSLALTNPIGMAIAAAGALYIAWTTNFGGIRDFTLAVVDKVKEALGWLWDKVKWVLEKLG</sequence>
<evidence type="ECO:0000313" key="3">
    <source>
        <dbReference type="EMBL" id="GAH47069.1"/>
    </source>
</evidence>
<proteinExistence type="predicted"/>
<evidence type="ECO:0000256" key="2">
    <source>
        <dbReference type="SAM" id="Phobius"/>
    </source>
</evidence>
<dbReference type="AlphaFoldDB" id="X1GZP3"/>
<evidence type="ECO:0008006" key="4">
    <source>
        <dbReference type="Google" id="ProtNLM"/>
    </source>
</evidence>
<organism evidence="3">
    <name type="scientific">marine sediment metagenome</name>
    <dbReference type="NCBI Taxonomy" id="412755"/>
    <lineage>
        <taxon>unclassified sequences</taxon>
        <taxon>metagenomes</taxon>
        <taxon>ecological metagenomes</taxon>
    </lineage>
</organism>
<keyword evidence="2" id="KW-0472">Membrane</keyword>
<protein>
    <recommendedName>
        <fullName evidence="4">Phage tail tape measure protein domain-containing protein</fullName>
    </recommendedName>
</protein>
<gene>
    <name evidence="3" type="ORF">S03H2_15223</name>
</gene>
<accession>X1GZP3</accession>
<keyword evidence="2" id="KW-1133">Transmembrane helix</keyword>
<dbReference type="NCBIfam" id="TIGR01760">
    <property type="entry name" value="tape_meas_TP901"/>
    <property type="match status" value="1"/>
</dbReference>
<dbReference type="PANTHER" id="PTHR37813">
    <property type="entry name" value="FELS-2 PROPHAGE PROTEIN"/>
    <property type="match status" value="1"/>
</dbReference>
<feature type="transmembrane region" description="Helical" evidence="2">
    <location>
        <begin position="161"/>
        <end position="183"/>
    </location>
</feature>
<evidence type="ECO:0000256" key="1">
    <source>
        <dbReference type="ARBA" id="ARBA00022612"/>
    </source>
</evidence>
<keyword evidence="1" id="KW-1188">Viral release from host cell</keyword>
<comment type="caution">
    <text evidence="3">The sequence shown here is derived from an EMBL/GenBank/DDBJ whole genome shotgun (WGS) entry which is preliminary data.</text>
</comment>
<feature type="transmembrane region" description="Helical" evidence="2">
    <location>
        <begin position="203"/>
        <end position="222"/>
    </location>
</feature>
<dbReference type="InterPro" id="IPR010090">
    <property type="entry name" value="Phage_tape_meas"/>
</dbReference>
<reference evidence="3" key="1">
    <citation type="journal article" date="2014" name="Front. Microbiol.">
        <title>High frequency of phylogenetically diverse reductive dehalogenase-homologous genes in deep subseafloor sedimentary metagenomes.</title>
        <authorList>
            <person name="Kawai M."/>
            <person name="Futagami T."/>
            <person name="Toyoda A."/>
            <person name="Takaki Y."/>
            <person name="Nishi S."/>
            <person name="Hori S."/>
            <person name="Arai W."/>
            <person name="Tsubouchi T."/>
            <person name="Morono Y."/>
            <person name="Uchiyama I."/>
            <person name="Ito T."/>
            <person name="Fujiyama A."/>
            <person name="Inagaki F."/>
            <person name="Takami H."/>
        </authorList>
    </citation>
    <scope>NUCLEOTIDE SEQUENCE</scope>
    <source>
        <strain evidence="3">Expedition CK06-06</strain>
    </source>
</reference>
<name>X1GZP3_9ZZZZ</name>
<dbReference type="EMBL" id="BARU01007727">
    <property type="protein sequence ID" value="GAH47069.1"/>
    <property type="molecule type" value="Genomic_DNA"/>
</dbReference>
<feature type="non-terminal residue" evidence="3">
    <location>
        <position position="259"/>
    </location>
</feature>
<keyword evidence="2" id="KW-0812">Transmembrane</keyword>
<dbReference type="PANTHER" id="PTHR37813:SF1">
    <property type="entry name" value="FELS-2 PROPHAGE PROTEIN"/>
    <property type="match status" value="1"/>
</dbReference>